<dbReference type="GO" id="GO:0005829">
    <property type="term" value="C:cytosol"/>
    <property type="evidence" value="ECO:0007669"/>
    <property type="project" value="TreeGrafter"/>
</dbReference>
<dbReference type="Pfam" id="PF22629">
    <property type="entry name" value="ACT_AHAS_ss"/>
    <property type="match status" value="1"/>
</dbReference>
<dbReference type="Pfam" id="PF10369">
    <property type="entry name" value="ALS_ss_C"/>
    <property type="match status" value="1"/>
</dbReference>
<dbReference type="NCBIfam" id="TIGR00119">
    <property type="entry name" value="acolac_sm"/>
    <property type="match status" value="1"/>
</dbReference>
<dbReference type="PANTHER" id="PTHR30239:SF0">
    <property type="entry name" value="ACETOLACTATE SYNTHASE SMALL SUBUNIT 1, CHLOROPLASTIC"/>
    <property type="match status" value="1"/>
</dbReference>
<comment type="pathway">
    <text evidence="2 8">Amino-acid biosynthesis; L-valine biosynthesis; L-valine from pyruvate: step 1/4.</text>
</comment>
<dbReference type="Proteomes" id="UP000824125">
    <property type="component" value="Unassembled WGS sequence"/>
</dbReference>
<evidence type="ECO:0000313" key="10">
    <source>
        <dbReference type="EMBL" id="HIU69004.1"/>
    </source>
</evidence>
<dbReference type="Gene3D" id="3.30.70.1150">
    <property type="entry name" value="ACT-like. Chain A, domain 2"/>
    <property type="match status" value="1"/>
</dbReference>
<dbReference type="CDD" id="cd04878">
    <property type="entry name" value="ACT_AHAS"/>
    <property type="match status" value="1"/>
</dbReference>
<proteinExistence type="inferred from homology"/>
<keyword evidence="8 10" id="KW-0808">Transferase</keyword>
<dbReference type="InterPro" id="IPR045865">
    <property type="entry name" value="ACT-like_dom_sf"/>
</dbReference>
<comment type="function">
    <text evidence="8">Catalyzes the conversion of 2 pyruvate molecules into acetolactate in the first common step of the biosynthetic pathway of the branched-amino acids such as leucine, isoleucine, and valine.</text>
</comment>
<evidence type="ECO:0000256" key="7">
    <source>
        <dbReference type="ARBA" id="ARBA00048670"/>
    </source>
</evidence>
<evidence type="ECO:0000256" key="1">
    <source>
        <dbReference type="ARBA" id="ARBA00004974"/>
    </source>
</evidence>
<organism evidence="10 11">
    <name type="scientific">Candidatus Scybalenecus merdavium</name>
    <dbReference type="NCBI Taxonomy" id="2840939"/>
    <lineage>
        <taxon>Bacteria</taxon>
        <taxon>Bacillati</taxon>
        <taxon>Bacillota</taxon>
        <taxon>Clostridia</taxon>
        <taxon>Eubacteriales</taxon>
        <taxon>Oscillospiraceae</taxon>
        <taxon>Oscillospiraceae incertae sedis</taxon>
        <taxon>Candidatus Scybalenecus</taxon>
    </lineage>
</organism>
<evidence type="ECO:0000313" key="11">
    <source>
        <dbReference type="Proteomes" id="UP000824125"/>
    </source>
</evidence>
<dbReference type="NCBIfam" id="NF008864">
    <property type="entry name" value="PRK11895.1"/>
    <property type="match status" value="1"/>
</dbReference>
<dbReference type="EMBL" id="DVNM01000018">
    <property type="protein sequence ID" value="HIU69004.1"/>
    <property type="molecule type" value="Genomic_DNA"/>
</dbReference>
<evidence type="ECO:0000259" key="9">
    <source>
        <dbReference type="PROSITE" id="PS51671"/>
    </source>
</evidence>
<dbReference type="InterPro" id="IPR054480">
    <property type="entry name" value="AHAS_small-like_ACT"/>
</dbReference>
<dbReference type="InterPro" id="IPR027271">
    <property type="entry name" value="Acetolactate_synth/TF_NikR_C"/>
</dbReference>
<evidence type="ECO:0000256" key="3">
    <source>
        <dbReference type="ARBA" id="ARBA00006341"/>
    </source>
</evidence>
<protein>
    <recommendedName>
        <fullName evidence="8">Acetolactate synthase small subunit</fullName>
        <shortName evidence="8">AHAS</shortName>
        <shortName evidence="8">ALS</shortName>
        <ecNumber evidence="8">2.2.1.6</ecNumber>
    </recommendedName>
    <alternativeName>
        <fullName evidence="8">Acetohydroxy-acid synthase small subunit</fullName>
    </alternativeName>
</protein>
<gene>
    <name evidence="10" type="primary">ilvN</name>
    <name evidence="10" type="ORF">IAD23_03520</name>
</gene>
<comment type="similarity">
    <text evidence="3 8">Belongs to the acetolactate synthase small subunit family.</text>
</comment>
<keyword evidence="5 8" id="KW-0028">Amino-acid biosynthesis</keyword>
<evidence type="ECO:0000256" key="4">
    <source>
        <dbReference type="ARBA" id="ARBA00011744"/>
    </source>
</evidence>
<dbReference type="InterPro" id="IPR004789">
    <property type="entry name" value="Acetalactate_synth_ssu"/>
</dbReference>
<reference evidence="10" key="2">
    <citation type="journal article" date="2021" name="PeerJ">
        <title>Extensive microbial diversity within the chicken gut microbiome revealed by metagenomics and culture.</title>
        <authorList>
            <person name="Gilroy R."/>
            <person name="Ravi A."/>
            <person name="Getino M."/>
            <person name="Pursley I."/>
            <person name="Horton D.L."/>
            <person name="Alikhan N.F."/>
            <person name="Baker D."/>
            <person name="Gharbi K."/>
            <person name="Hall N."/>
            <person name="Watson M."/>
            <person name="Adriaenssens E.M."/>
            <person name="Foster-Nyarko E."/>
            <person name="Jarju S."/>
            <person name="Secka A."/>
            <person name="Antonio M."/>
            <person name="Oren A."/>
            <person name="Chaudhuri R.R."/>
            <person name="La Ragione R."/>
            <person name="Hildebrand F."/>
            <person name="Pallen M.J."/>
        </authorList>
    </citation>
    <scope>NUCLEOTIDE SEQUENCE</scope>
    <source>
        <strain evidence="10">CHK176-6737</strain>
    </source>
</reference>
<comment type="subunit">
    <text evidence="4 8">Dimer of large and small chains.</text>
</comment>
<evidence type="ECO:0000256" key="6">
    <source>
        <dbReference type="ARBA" id="ARBA00023304"/>
    </source>
</evidence>
<dbReference type="PROSITE" id="PS51671">
    <property type="entry name" value="ACT"/>
    <property type="match status" value="1"/>
</dbReference>
<dbReference type="Gene3D" id="3.30.70.260">
    <property type="match status" value="1"/>
</dbReference>
<dbReference type="InterPro" id="IPR019455">
    <property type="entry name" value="Acetolactate_synth_ssu_C"/>
</dbReference>
<dbReference type="SUPFAM" id="SSF55021">
    <property type="entry name" value="ACT-like"/>
    <property type="match status" value="2"/>
</dbReference>
<dbReference type="InterPro" id="IPR039557">
    <property type="entry name" value="AHAS_ACT"/>
</dbReference>
<dbReference type="GO" id="GO:0003984">
    <property type="term" value="F:acetolactate synthase activity"/>
    <property type="evidence" value="ECO:0007669"/>
    <property type="project" value="UniProtKB-UniRule"/>
</dbReference>
<sequence length="171" mass="19056">MDTKKRLTLSVLVENSSGVLQRVVSLFTRRGFNIDSLTVSETEDPQFSRMTIDCITEEENFRQIEMQLLKLEVVRKVVALEPADSIFSELLLIKVHAEGVAHKNEVLALNQKYGARTRDISLKSLTLEFTGTKADVDEFIAAVEPFGIIEMARTGVTALKRGGESIIDSIL</sequence>
<dbReference type="GO" id="GO:1990610">
    <property type="term" value="F:acetolactate synthase regulator activity"/>
    <property type="evidence" value="ECO:0007669"/>
    <property type="project" value="UniProtKB-UniRule"/>
</dbReference>
<dbReference type="GO" id="GO:0009099">
    <property type="term" value="P:L-valine biosynthetic process"/>
    <property type="evidence" value="ECO:0007669"/>
    <property type="project" value="UniProtKB-UniRule"/>
</dbReference>
<dbReference type="GO" id="GO:0009097">
    <property type="term" value="P:isoleucine biosynthetic process"/>
    <property type="evidence" value="ECO:0007669"/>
    <property type="project" value="UniProtKB-UniRule"/>
</dbReference>
<reference evidence="10" key="1">
    <citation type="submission" date="2020-10" db="EMBL/GenBank/DDBJ databases">
        <authorList>
            <person name="Gilroy R."/>
        </authorList>
    </citation>
    <scope>NUCLEOTIDE SEQUENCE</scope>
    <source>
        <strain evidence="10">CHK176-6737</strain>
    </source>
</reference>
<accession>A0A9D1SND1</accession>
<evidence type="ECO:0000256" key="5">
    <source>
        <dbReference type="ARBA" id="ARBA00022605"/>
    </source>
</evidence>
<feature type="domain" description="ACT" evidence="9">
    <location>
        <begin position="8"/>
        <end position="82"/>
    </location>
</feature>
<keyword evidence="6 8" id="KW-0100">Branched-chain amino acid biosynthesis</keyword>
<evidence type="ECO:0000256" key="8">
    <source>
        <dbReference type="RuleBase" id="RU368092"/>
    </source>
</evidence>
<evidence type="ECO:0000256" key="2">
    <source>
        <dbReference type="ARBA" id="ARBA00005025"/>
    </source>
</evidence>
<comment type="pathway">
    <text evidence="1 8">Amino-acid biosynthesis; L-isoleucine biosynthesis; L-isoleucine from 2-oxobutanoate: step 1/4.</text>
</comment>
<name>A0A9D1SND1_9FIRM</name>
<dbReference type="PANTHER" id="PTHR30239">
    <property type="entry name" value="ACETOLACTATE SYNTHASE SMALL SUBUNIT"/>
    <property type="match status" value="1"/>
</dbReference>
<dbReference type="AlphaFoldDB" id="A0A9D1SND1"/>
<comment type="catalytic activity">
    <reaction evidence="7 8">
        <text>2 pyruvate + H(+) = (2S)-2-acetolactate + CO2</text>
        <dbReference type="Rhea" id="RHEA:25249"/>
        <dbReference type="ChEBI" id="CHEBI:15361"/>
        <dbReference type="ChEBI" id="CHEBI:15378"/>
        <dbReference type="ChEBI" id="CHEBI:16526"/>
        <dbReference type="ChEBI" id="CHEBI:58476"/>
        <dbReference type="EC" id="2.2.1.6"/>
    </reaction>
</comment>
<dbReference type="InterPro" id="IPR002912">
    <property type="entry name" value="ACT_dom"/>
</dbReference>
<comment type="caution">
    <text evidence="10">The sequence shown here is derived from an EMBL/GenBank/DDBJ whole genome shotgun (WGS) entry which is preliminary data.</text>
</comment>
<dbReference type="EC" id="2.2.1.6" evidence="8"/>